<evidence type="ECO:0000313" key="3">
    <source>
        <dbReference type="Proteomes" id="UP000054691"/>
    </source>
</evidence>
<dbReference type="Proteomes" id="UP000054691">
    <property type="component" value="Unassembled WGS sequence"/>
</dbReference>
<proteinExistence type="predicted"/>
<protein>
    <submittedName>
        <fullName evidence="2">Uncharacterized protein</fullName>
    </submittedName>
</protein>
<name>A0A378JG19_9GAMM</name>
<evidence type="ECO:0000313" key="2">
    <source>
        <dbReference type="EMBL" id="STX46575.1"/>
    </source>
</evidence>
<reference evidence="2 4" key="2">
    <citation type="submission" date="2018-06" db="EMBL/GenBank/DDBJ databases">
        <authorList>
            <consortium name="Pathogen Informatics"/>
            <person name="Doyle S."/>
        </authorList>
    </citation>
    <scope>NUCLEOTIDE SEQUENCE [LARGE SCALE GENOMIC DNA]</scope>
    <source>
        <strain evidence="2 4">NCTC12388</strain>
    </source>
</reference>
<dbReference type="RefSeq" id="WP_058498442.1">
    <property type="nucleotide sequence ID" value="NZ_CAAAHW010000010.1"/>
</dbReference>
<organism evidence="2 4">
    <name type="scientific">Legionella gratiana</name>
    <dbReference type="NCBI Taxonomy" id="45066"/>
    <lineage>
        <taxon>Bacteria</taxon>
        <taxon>Pseudomonadati</taxon>
        <taxon>Pseudomonadota</taxon>
        <taxon>Gammaproteobacteria</taxon>
        <taxon>Legionellales</taxon>
        <taxon>Legionellaceae</taxon>
        <taxon>Legionella</taxon>
    </lineage>
</organism>
<reference evidence="1 3" key="1">
    <citation type="submission" date="2015-11" db="EMBL/GenBank/DDBJ databases">
        <title>Genomic analysis of 38 Legionella species identifies large and diverse effector repertoires.</title>
        <authorList>
            <person name="Burstein D."/>
            <person name="Amaro F."/>
            <person name="Zusman T."/>
            <person name="Lifshitz Z."/>
            <person name="Cohen O."/>
            <person name="Gilbert J.A."/>
            <person name="Pupko T."/>
            <person name="Shuman H.A."/>
            <person name="Segal G."/>
        </authorList>
    </citation>
    <scope>NUCLEOTIDE SEQUENCE [LARGE SCALE GENOMIC DNA]</scope>
    <source>
        <strain evidence="1 3">Lyon 8420412</strain>
    </source>
</reference>
<keyword evidence="3" id="KW-1185">Reference proteome</keyword>
<dbReference type="AlphaFoldDB" id="A0A378JG19"/>
<dbReference type="EMBL" id="UGOB01000001">
    <property type="protein sequence ID" value="STX46575.1"/>
    <property type="molecule type" value="Genomic_DNA"/>
</dbReference>
<sequence>MNTHKQELQMLLKNLDSILDEMKQVLVSTKPVPSNKKETPYFLTKNENSDVERILVKINKYKKLRKETKDSSNRELEVATLMDIFTNAENLVKNISERKDVSEYIEKGFFNSFSHISHEIQRLIA</sequence>
<dbReference type="Proteomes" id="UP000254476">
    <property type="component" value="Unassembled WGS sequence"/>
</dbReference>
<gene>
    <name evidence="1" type="ORF">Lgra_1292</name>
    <name evidence="2" type="ORF">NCTC12388_03342</name>
</gene>
<evidence type="ECO:0000313" key="4">
    <source>
        <dbReference type="Proteomes" id="UP000254476"/>
    </source>
</evidence>
<accession>A0A378JG19</accession>
<evidence type="ECO:0000313" key="1">
    <source>
        <dbReference type="EMBL" id="KTD11834.1"/>
    </source>
</evidence>
<dbReference type="OrthoDB" id="5651610at2"/>
<dbReference type="EMBL" id="LNYE01000020">
    <property type="protein sequence ID" value="KTD11834.1"/>
    <property type="molecule type" value="Genomic_DNA"/>
</dbReference>
<dbReference type="STRING" id="45066.Lgra_1292"/>